<dbReference type="SUPFAM" id="SSF51445">
    <property type="entry name" value="(Trans)glycosidases"/>
    <property type="match status" value="1"/>
</dbReference>
<dbReference type="Gene3D" id="3.20.20.80">
    <property type="entry name" value="Glycosidases"/>
    <property type="match status" value="1"/>
</dbReference>
<dbReference type="Proteomes" id="UP000695022">
    <property type="component" value="Unplaced"/>
</dbReference>
<evidence type="ECO:0000259" key="7">
    <source>
        <dbReference type="Pfam" id="PF21317"/>
    </source>
</evidence>
<keyword evidence="5" id="KW-1133">Transmembrane helix</keyword>
<sequence>MPNIISVRPAHLYRILLVVATMLGIIYYILLAWPAAATINTKMRDDFAHMSEVDDLYTYYTEGGIHQGLEATGDVFTLNKKDIFLVSGALHYYRVPRAYWRDRLSKLKSAGLNAVETYVAWNLHEARRGEYDFSGELDLLHFFDVAKEVGLFVIVRPGPYICTEWDFGGLPAWLLRDPDMRVRTTYAPFMAAVERYFGRLLPLVRRHNFQTGGAVIAYQVENEYGWFAADAAYMDAVAAVMRANDVGELLFTSDAAVNLAGHGTMRDVLATINLQSNPTVQLQMLKGASVNYYMFFGGTNFGFMNGANGALIPPYYQPTITSYDYDALLTESGDVTPKYIHAVDVMRRHVPGFPATLPPLPPKTQYALYGKVTMTSYLTLDRLLELAPMEMHTTPVSMEMLNCNNDSGQGHGFTLYRKRFETSGGGTVQLRGRVADRAVIKLYNSAYQFKMLADWLDEDFEFIVPDSRKSRMVTPSSFTLDVLVENMGRVNFQSFQSGPSWLWLDRQRKGLLDDVLYNDVALRDWQIFPLQFDAEFMEGLAKETMFSLDQSAIEGNGLEGPAMFRGHLNIEGAPRDTFIRLEGWVKGSVFVNNVNIGRYWEEKGPQKTLYVPAPFLKEGENVILV</sequence>
<feature type="transmembrane region" description="Helical" evidence="5">
    <location>
        <begin position="12"/>
        <end position="33"/>
    </location>
</feature>
<dbReference type="Pfam" id="PF01301">
    <property type="entry name" value="Glyco_hydro_35"/>
    <property type="match status" value="2"/>
</dbReference>
<dbReference type="InterPro" id="IPR026283">
    <property type="entry name" value="B-gal_1-like"/>
</dbReference>
<evidence type="ECO:0000259" key="6">
    <source>
        <dbReference type="Pfam" id="PF01301"/>
    </source>
</evidence>
<dbReference type="InterPro" id="IPR008979">
    <property type="entry name" value="Galactose-bd-like_sf"/>
</dbReference>
<feature type="domain" description="Glycoside hydrolase 35 catalytic" evidence="6">
    <location>
        <begin position="280"/>
        <end position="347"/>
    </location>
</feature>
<keyword evidence="2" id="KW-0378">Hydrolase</keyword>
<dbReference type="SUPFAM" id="SSF49785">
    <property type="entry name" value="Galactose-binding domain-like"/>
    <property type="match status" value="1"/>
</dbReference>
<organism evidence="9 10">
    <name type="scientific">Priapulus caudatus</name>
    <name type="common">Priapulid worm</name>
    <dbReference type="NCBI Taxonomy" id="37621"/>
    <lineage>
        <taxon>Eukaryota</taxon>
        <taxon>Metazoa</taxon>
        <taxon>Ecdysozoa</taxon>
        <taxon>Scalidophora</taxon>
        <taxon>Priapulida</taxon>
        <taxon>Priapulimorpha</taxon>
        <taxon>Priapulimorphida</taxon>
        <taxon>Priapulidae</taxon>
        <taxon>Priapulus</taxon>
    </lineage>
</organism>
<keyword evidence="5" id="KW-0812">Transmembrane</keyword>
<evidence type="ECO:0000256" key="5">
    <source>
        <dbReference type="SAM" id="Phobius"/>
    </source>
</evidence>
<evidence type="ECO:0000313" key="9">
    <source>
        <dbReference type="Proteomes" id="UP000695022"/>
    </source>
</evidence>
<protein>
    <submittedName>
        <fullName evidence="10">Beta-galactosidase-1-like protein 2</fullName>
    </submittedName>
</protein>
<feature type="domain" description="Beta-galactosidase 1-like first all-beta" evidence="7">
    <location>
        <begin position="408"/>
        <end position="531"/>
    </location>
</feature>
<comment type="similarity">
    <text evidence="1 4">Belongs to the glycosyl hydrolase 35 family.</text>
</comment>
<name>A0ABM1EP15_PRICU</name>
<reference evidence="10" key="1">
    <citation type="submission" date="2025-08" db="UniProtKB">
        <authorList>
            <consortium name="RefSeq"/>
        </authorList>
    </citation>
    <scope>IDENTIFICATION</scope>
</reference>
<dbReference type="InterPro" id="IPR001944">
    <property type="entry name" value="Glycoside_Hdrlase_35"/>
</dbReference>
<keyword evidence="3" id="KW-0326">Glycosidase</keyword>
<accession>A0ABM1EP15</accession>
<dbReference type="PANTHER" id="PTHR23421">
    <property type="entry name" value="BETA-GALACTOSIDASE RELATED"/>
    <property type="match status" value="1"/>
</dbReference>
<evidence type="ECO:0000256" key="4">
    <source>
        <dbReference type="RuleBase" id="RU003679"/>
    </source>
</evidence>
<dbReference type="InterPro" id="IPR031330">
    <property type="entry name" value="Gly_Hdrlase_35_cat"/>
</dbReference>
<dbReference type="InterPro" id="IPR048913">
    <property type="entry name" value="BetaGal_gal-bd"/>
</dbReference>
<feature type="domain" description="Beta-galactosidase galactose-binding" evidence="8">
    <location>
        <begin position="561"/>
        <end position="621"/>
    </location>
</feature>
<dbReference type="PIRSF" id="PIRSF006336">
    <property type="entry name" value="B-gal"/>
    <property type="match status" value="1"/>
</dbReference>
<evidence type="ECO:0000313" key="10">
    <source>
        <dbReference type="RefSeq" id="XP_014673936.1"/>
    </source>
</evidence>
<dbReference type="Gene3D" id="2.60.120.260">
    <property type="entry name" value="Galactose-binding domain-like"/>
    <property type="match status" value="2"/>
</dbReference>
<evidence type="ECO:0000256" key="3">
    <source>
        <dbReference type="ARBA" id="ARBA00023295"/>
    </source>
</evidence>
<dbReference type="InterPro" id="IPR048912">
    <property type="entry name" value="BetaGal1-like_ABD1"/>
</dbReference>
<keyword evidence="9" id="KW-1185">Reference proteome</keyword>
<gene>
    <name evidence="10" type="primary">LOC106814156</name>
</gene>
<evidence type="ECO:0000256" key="1">
    <source>
        <dbReference type="ARBA" id="ARBA00009809"/>
    </source>
</evidence>
<proteinExistence type="inferred from homology"/>
<feature type="domain" description="Glycoside hydrolase 35 catalytic" evidence="6">
    <location>
        <begin position="76"/>
        <end position="278"/>
    </location>
</feature>
<dbReference type="PRINTS" id="PR00742">
    <property type="entry name" value="GLHYDRLASE35"/>
</dbReference>
<dbReference type="InterPro" id="IPR017853">
    <property type="entry name" value="GH"/>
</dbReference>
<evidence type="ECO:0000259" key="8">
    <source>
        <dbReference type="Pfam" id="PF21467"/>
    </source>
</evidence>
<keyword evidence="5" id="KW-0472">Membrane</keyword>
<evidence type="ECO:0000256" key="2">
    <source>
        <dbReference type="ARBA" id="ARBA00022801"/>
    </source>
</evidence>
<dbReference type="Pfam" id="PF21467">
    <property type="entry name" value="BetaGal_gal-bd"/>
    <property type="match status" value="1"/>
</dbReference>
<dbReference type="RefSeq" id="XP_014673936.1">
    <property type="nucleotide sequence ID" value="XM_014818450.1"/>
</dbReference>
<dbReference type="Pfam" id="PF21317">
    <property type="entry name" value="BetaGal_ABD_1"/>
    <property type="match status" value="1"/>
</dbReference>
<dbReference type="GeneID" id="106814156"/>